<protein>
    <submittedName>
        <fullName evidence="2">Uncharacterized protein</fullName>
    </submittedName>
</protein>
<dbReference type="Proteomes" id="UP001152562">
    <property type="component" value="Unassembled WGS sequence"/>
</dbReference>
<organism evidence="2 3">
    <name type="scientific">Pieris brassicae</name>
    <name type="common">White butterfly</name>
    <name type="synonym">Large white butterfly</name>
    <dbReference type="NCBI Taxonomy" id="7116"/>
    <lineage>
        <taxon>Eukaryota</taxon>
        <taxon>Metazoa</taxon>
        <taxon>Ecdysozoa</taxon>
        <taxon>Arthropoda</taxon>
        <taxon>Hexapoda</taxon>
        <taxon>Insecta</taxon>
        <taxon>Pterygota</taxon>
        <taxon>Neoptera</taxon>
        <taxon>Endopterygota</taxon>
        <taxon>Lepidoptera</taxon>
        <taxon>Glossata</taxon>
        <taxon>Ditrysia</taxon>
        <taxon>Papilionoidea</taxon>
        <taxon>Pieridae</taxon>
        <taxon>Pierinae</taxon>
        <taxon>Pieris</taxon>
    </lineage>
</organism>
<feature type="region of interest" description="Disordered" evidence="1">
    <location>
        <begin position="1"/>
        <end position="44"/>
    </location>
</feature>
<dbReference type="EMBL" id="CALOZG010000004">
    <property type="protein sequence ID" value="CAH4015841.1"/>
    <property type="molecule type" value="Genomic_DNA"/>
</dbReference>
<proteinExistence type="predicted"/>
<name>A0A9P0T8N0_PIEBR</name>
<evidence type="ECO:0000313" key="3">
    <source>
        <dbReference type="Proteomes" id="UP001152562"/>
    </source>
</evidence>
<feature type="compositionally biased region" description="Basic and acidic residues" evidence="1">
    <location>
        <begin position="1"/>
        <end position="35"/>
    </location>
</feature>
<keyword evidence="3" id="KW-1185">Reference proteome</keyword>
<accession>A0A9P0T8N0</accession>
<comment type="caution">
    <text evidence="2">The sequence shown here is derived from an EMBL/GenBank/DDBJ whole genome shotgun (WGS) entry which is preliminary data.</text>
</comment>
<dbReference type="AlphaFoldDB" id="A0A9P0T8N0"/>
<gene>
    <name evidence="2" type="ORF">PIBRA_LOCUS3445</name>
</gene>
<evidence type="ECO:0000313" key="2">
    <source>
        <dbReference type="EMBL" id="CAH4015841.1"/>
    </source>
</evidence>
<evidence type="ECO:0000256" key="1">
    <source>
        <dbReference type="SAM" id="MobiDB-lite"/>
    </source>
</evidence>
<reference evidence="2" key="1">
    <citation type="submission" date="2022-05" db="EMBL/GenBank/DDBJ databases">
        <authorList>
            <person name="Okamura Y."/>
        </authorList>
    </citation>
    <scope>NUCLEOTIDE SEQUENCE</scope>
</reference>
<sequence>MRRGARRESESSARADAMCRPEAGRRASGVRRNEPDLPQGFSPLPLQLLGHTAVRANCNRTMTSARVHRSRFEDDLYFTQRPLPHHWWGPIFLAA</sequence>